<feature type="transmembrane region" description="Helical" evidence="1">
    <location>
        <begin position="133"/>
        <end position="159"/>
    </location>
</feature>
<sequence length="916" mass="104608">MYGILFSISFIVSMILLVFLYRVKNAAIAKLLIISTLLVSFWILMEILSYYIKVGEIGFLFQKAEFISIVFISPLYLLTINEYANKNKKDLYFILLIFIIPILSLLSLISNSIPYKFMSHVSISYIKGIPILLYVPSIGFYINIIYTYSSILVGCYILMIRAINSPKLYRIQSTFIFIGTIISIGLNFLFISPNFKLLFIDATPICVLLTLIILYWGIFHMPKLVMVPIARGLLIENIKDIVIIVDSSDKIIDINPAGIKLIMSFKNKKFNIKREMNFIGIKISDILEFVPDIKYVDTINNTSNEYIITFNFNDKTFYYIVYKSSIFDTDKSEIGRLFTFHNVTKMQEYTNNLKQLNDELLISYRIIDTSMEGVLITDASGNIIKVNDSFQRISGYKKEDLIGKNPRILKSGRHNKAFYLNMWQNLIANGYWEGEIWNKNKNGELYPKWMSITSLKGSDGTVENYIAISTDISKIKKTEDKLHSLAYYDLLTGIPNRTLFYERLERSLIRANDNKKAVALLFMDLDGFKVINDSLGHAAGDLLLKEVAARIKSSIRKSDTVSRLGGDEFTVILENVDSHEYVKAVSQAIIDKILLPYNILDREITLGVSIGIALAPYDESTVEGLVRKSDAAMYDAKESGKGKYSFSSKEIEKRNQEILEMQIRLNTALHNNEFRLYLQPQTAFDGNEFKIVGAEALIRWETADGKIFTPDKFIPISESNRMIIPIGNWILEEIFRIDKVLKSNGINIKLSINISSKQFENNNLVSKIKEIFKENSSQNIDLTIEITESFLLQNIEEAIQSLLEIKKLGISISIDDFGTGFSSLSYLTRLPVDYLKIDKSFIDDIANINYKNITPSIISMAKTLNLKTVAEGVETQEQINRLIGEGCDELQGYYFSKPLAINDFIKYVKQYNINKN</sequence>
<evidence type="ECO:0000259" key="2">
    <source>
        <dbReference type="PROSITE" id="PS50112"/>
    </source>
</evidence>
<dbReference type="NCBIfam" id="TIGR00254">
    <property type="entry name" value="GGDEF"/>
    <property type="match status" value="1"/>
</dbReference>
<dbReference type="InterPro" id="IPR000700">
    <property type="entry name" value="PAS-assoc_C"/>
</dbReference>
<evidence type="ECO:0000313" key="6">
    <source>
        <dbReference type="EMBL" id="OBR94217.1"/>
    </source>
</evidence>
<dbReference type="Pfam" id="PF00563">
    <property type="entry name" value="EAL"/>
    <property type="match status" value="1"/>
</dbReference>
<feature type="transmembrane region" description="Helical" evidence="1">
    <location>
        <begin position="31"/>
        <end position="52"/>
    </location>
</feature>
<dbReference type="SUPFAM" id="SSF55073">
    <property type="entry name" value="Nucleotide cyclase"/>
    <property type="match status" value="1"/>
</dbReference>
<dbReference type="PROSITE" id="PS50883">
    <property type="entry name" value="EAL"/>
    <property type="match status" value="1"/>
</dbReference>
<dbReference type="GO" id="GO:0071111">
    <property type="term" value="F:cyclic-guanylate-specific phosphodiesterase activity"/>
    <property type="evidence" value="ECO:0007669"/>
    <property type="project" value="UniProtKB-EC"/>
</dbReference>
<keyword evidence="1" id="KW-1133">Transmembrane helix</keyword>
<dbReference type="InterPro" id="IPR035965">
    <property type="entry name" value="PAS-like_dom_sf"/>
</dbReference>
<evidence type="ECO:0000259" key="3">
    <source>
        <dbReference type="PROSITE" id="PS50113"/>
    </source>
</evidence>
<dbReference type="CDD" id="cd01948">
    <property type="entry name" value="EAL"/>
    <property type="match status" value="1"/>
</dbReference>
<gene>
    <name evidence="6" type="primary">gmr_2</name>
    <name evidence="6" type="ORF">CLRAG_16080</name>
</gene>
<keyword evidence="1" id="KW-0472">Membrane</keyword>
<dbReference type="InterPro" id="IPR001633">
    <property type="entry name" value="EAL_dom"/>
</dbReference>
<feature type="transmembrane region" description="Helical" evidence="1">
    <location>
        <begin position="197"/>
        <end position="218"/>
    </location>
</feature>
<dbReference type="Gene3D" id="3.30.70.270">
    <property type="match status" value="1"/>
</dbReference>
<keyword evidence="1" id="KW-0812">Transmembrane</keyword>
<evidence type="ECO:0000259" key="5">
    <source>
        <dbReference type="PROSITE" id="PS50887"/>
    </source>
</evidence>
<dbReference type="PROSITE" id="PS50887">
    <property type="entry name" value="GGDEF"/>
    <property type="match status" value="1"/>
</dbReference>
<feature type="domain" description="PAC" evidence="3">
    <location>
        <begin position="432"/>
        <end position="484"/>
    </location>
</feature>
<dbReference type="PANTHER" id="PTHR44757:SF2">
    <property type="entry name" value="BIOFILM ARCHITECTURE MAINTENANCE PROTEIN MBAA"/>
    <property type="match status" value="1"/>
</dbReference>
<dbReference type="FunFam" id="3.30.70.270:FF:000001">
    <property type="entry name" value="Diguanylate cyclase domain protein"/>
    <property type="match status" value="1"/>
</dbReference>
<dbReference type="CDD" id="cd01949">
    <property type="entry name" value="GGDEF"/>
    <property type="match status" value="1"/>
</dbReference>
<feature type="domain" description="GGDEF" evidence="5">
    <location>
        <begin position="516"/>
        <end position="649"/>
    </location>
</feature>
<reference evidence="6 7" key="1">
    <citation type="journal article" date="2012" name="Front. Microbiol.">
        <title>Draft Genome Sequence of the Virulent Strain 01-B526 of the Fish Pathogen Aeromonas salmonicida.</title>
        <authorList>
            <person name="Charette S.J."/>
            <person name="Brochu F."/>
            <person name="Boyle B."/>
            <person name="Filion G."/>
            <person name="Tanaka K.H."/>
            <person name="Derome N."/>
        </authorList>
    </citation>
    <scope>NUCLEOTIDE SEQUENCE [LARGE SCALE GENOMIC DNA]</scope>
    <source>
        <strain evidence="6 7">P11</strain>
    </source>
</reference>
<dbReference type="PROSITE" id="PS50113">
    <property type="entry name" value="PAC"/>
    <property type="match status" value="1"/>
</dbReference>
<dbReference type="PATRIC" id="fig|1353534.3.peg.1637"/>
<dbReference type="PANTHER" id="PTHR44757">
    <property type="entry name" value="DIGUANYLATE CYCLASE DGCP"/>
    <property type="match status" value="1"/>
</dbReference>
<evidence type="ECO:0000313" key="7">
    <source>
        <dbReference type="Proteomes" id="UP000093954"/>
    </source>
</evidence>
<dbReference type="InterPro" id="IPR031621">
    <property type="entry name" value="HisKA_7TM"/>
</dbReference>
<dbReference type="CDD" id="cd00130">
    <property type="entry name" value="PAS"/>
    <property type="match status" value="1"/>
</dbReference>
<feature type="transmembrane region" description="Helical" evidence="1">
    <location>
        <begin position="58"/>
        <end position="79"/>
    </location>
</feature>
<proteinExistence type="predicted"/>
<dbReference type="SUPFAM" id="SSF55785">
    <property type="entry name" value="PYP-like sensor domain (PAS domain)"/>
    <property type="match status" value="1"/>
</dbReference>
<dbReference type="Pfam" id="PF13426">
    <property type="entry name" value="PAS_9"/>
    <property type="match status" value="2"/>
</dbReference>
<dbReference type="Proteomes" id="UP000093954">
    <property type="component" value="Unassembled WGS sequence"/>
</dbReference>
<feature type="domain" description="PAS" evidence="2">
    <location>
        <begin position="365"/>
        <end position="405"/>
    </location>
</feature>
<organism evidence="6 7">
    <name type="scientific">Clostridium ragsdalei P11</name>
    <dbReference type="NCBI Taxonomy" id="1353534"/>
    <lineage>
        <taxon>Bacteria</taxon>
        <taxon>Bacillati</taxon>
        <taxon>Bacillota</taxon>
        <taxon>Clostridia</taxon>
        <taxon>Eubacteriales</taxon>
        <taxon>Clostridiaceae</taxon>
        <taxon>Clostridium</taxon>
    </lineage>
</organism>
<dbReference type="Pfam" id="PF00990">
    <property type="entry name" value="GGDEF"/>
    <property type="match status" value="1"/>
</dbReference>
<comment type="caution">
    <text evidence="6">The sequence shown here is derived from an EMBL/GenBank/DDBJ whole genome shotgun (WGS) entry which is preliminary data.</text>
</comment>
<dbReference type="EMBL" id="LROS01000014">
    <property type="protein sequence ID" value="OBR94217.1"/>
    <property type="molecule type" value="Genomic_DNA"/>
</dbReference>
<dbReference type="Gene3D" id="3.30.450.20">
    <property type="entry name" value="PAS domain"/>
    <property type="match status" value="2"/>
</dbReference>
<dbReference type="InterPro" id="IPR052155">
    <property type="entry name" value="Biofilm_reg_signaling"/>
</dbReference>
<dbReference type="EC" id="3.1.4.52" evidence="6"/>
<dbReference type="SUPFAM" id="SSF141868">
    <property type="entry name" value="EAL domain-like"/>
    <property type="match status" value="1"/>
</dbReference>
<keyword evidence="6" id="KW-0378">Hydrolase</keyword>
<dbReference type="SMART" id="SM00091">
    <property type="entry name" value="PAS"/>
    <property type="match status" value="2"/>
</dbReference>
<accession>A0A1A6AVZ2</accession>
<feature type="domain" description="EAL" evidence="4">
    <location>
        <begin position="658"/>
        <end position="912"/>
    </location>
</feature>
<dbReference type="Gene3D" id="3.20.20.450">
    <property type="entry name" value="EAL domain"/>
    <property type="match status" value="1"/>
</dbReference>
<name>A0A1A6AVZ2_9CLOT</name>
<dbReference type="InterPro" id="IPR043128">
    <property type="entry name" value="Rev_trsase/Diguanyl_cyclase"/>
</dbReference>
<dbReference type="NCBIfam" id="TIGR00229">
    <property type="entry name" value="sensory_box"/>
    <property type="match status" value="1"/>
</dbReference>
<feature type="transmembrane region" description="Helical" evidence="1">
    <location>
        <begin position="6"/>
        <end position="24"/>
    </location>
</feature>
<evidence type="ECO:0000259" key="4">
    <source>
        <dbReference type="PROSITE" id="PS50883"/>
    </source>
</evidence>
<dbReference type="SMART" id="SM00052">
    <property type="entry name" value="EAL"/>
    <property type="match status" value="1"/>
</dbReference>
<dbReference type="SMART" id="SM00267">
    <property type="entry name" value="GGDEF"/>
    <property type="match status" value="1"/>
</dbReference>
<dbReference type="AlphaFoldDB" id="A0A1A6AVZ2"/>
<dbReference type="InterPro" id="IPR029787">
    <property type="entry name" value="Nucleotide_cyclase"/>
</dbReference>
<feature type="transmembrane region" description="Helical" evidence="1">
    <location>
        <begin position="91"/>
        <end position="113"/>
    </location>
</feature>
<dbReference type="InterPro" id="IPR000014">
    <property type="entry name" value="PAS"/>
</dbReference>
<dbReference type="InterPro" id="IPR000160">
    <property type="entry name" value="GGDEF_dom"/>
</dbReference>
<feature type="transmembrane region" description="Helical" evidence="1">
    <location>
        <begin position="171"/>
        <end position="191"/>
    </location>
</feature>
<dbReference type="InterPro" id="IPR035919">
    <property type="entry name" value="EAL_sf"/>
</dbReference>
<keyword evidence="7" id="KW-1185">Reference proteome</keyword>
<protein>
    <submittedName>
        <fullName evidence="6">Cyclic di-GMP phosphodiesterase Gmr</fullName>
        <ecNumber evidence="6">3.1.4.52</ecNumber>
    </submittedName>
</protein>
<dbReference type="PROSITE" id="PS50112">
    <property type="entry name" value="PAS"/>
    <property type="match status" value="1"/>
</dbReference>
<evidence type="ECO:0000256" key="1">
    <source>
        <dbReference type="SAM" id="Phobius"/>
    </source>
</evidence>
<dbReference type="Pfam" id="PF16927">
    <property type="entry name" value="HisKA_7TM"/>
    <property type="match status" value="1"/>
</dbReference>